<proteinExistence type="predicted"/>
<keyword evidence="2" id="KW-1185">Reference proteome</keyword>
<reference evidence="1" key="1">
    <citation type="submission" date="2022-08" db="EMBL/GenBank/DDBJ databases">
        <title>Genome Sequence of Lecanicillium fungicola.</title>
        <authorList>
            <person name="Buettner E."/>
        </authorList>
    </citation>
    <scope>NUCLEOTIDE SEQUENCE</scope>
    <source>
        <strain evidence="1">Babe33</strain>
    </source>
</reference>
<name>A0ACC1NVN6_9HYPO</name>
<sequence length="363" mass="40720">MGSWDCYCAICGFSFPSSPQNIAVRPGRTNTAQPGAGDQQDDPAERNEVNEEGDYFDADLLSEGDVAWLCTLHALVSWSDQVFVTGPGTYEDSAMVNVGIGDDPDFDESAEILCYDGSYPFHWPCYQILGSVLAGKQGVAGINKFRLFDSLVRLTSICDTALSGVDLGAAAPLQDQFWTEGRGLELTAVNPMISADLLATSDLIQRLVAGASLPMITPDLHPRVKSDPFRQLPSEIIHQLCKNLPKESMSNLMQASWTVSETVRRSISFWKSRIKIDMPWAFEIHSFLDSVADENQPSVYPKLQDWQYWHYKELYTSLDKTIDPKPFFRGSLIVLKLANRRRIWYVCTQIKAVYDTMCEIEQM</sequence>
<dbReference type="EMBL" id="JANJQO010000066">
    <property type="protein sequence ID" value="KAJ2982626.1"/>
    <property type="molecule type" value="Genomic_DNA"/>
</dbReference>
<evidence type="ECO:0000313" key="1">
    <source>
        <dbReference type="EMBL" id="KAJ2982626.1"/>
    </source>
</evidence>
<comment type="caution">
    <text evidence="1">The sequence shown here is derived from an EMBL/GenBank/DDBJ whole genome shotgun (WGS) entry which is preliminary data.</text>
</comment>
<protein>
    <submittedName>
        <fullName evidence="1">Uncharacterized protein</fullName>
    </submittedName>
</protein>
<accession>A0ACC1NVN6</accession>
<dbReference type="Proteomes" id="UP001143910">
    <property type="component" value="Unassembled WGS sequence"/>
</dbReference>
<gene>
    <name evidence="1" type="ORF">NQ176_g1264</name>
</gene>
<evidence type="ECO:0000313" key="2">
    <source>
        <dbReference type="Proteomes" id="UP001143910"/>
    </source>
</evidence>
<organism evidence="1 2">
    <name type="scientific">Zarea fungicola</name>
    <dbReference type="NCBI Taxonomy" id="93591"/>
    <lineage>
        <taxon>Eukaryota</taxon>
        <taxon>Fungi</taxon>
        <taxon>Dikarya</taxon>
        <taxon>Ascomycota</taxon>
        <taxon>Pezizomycotina</taxon>
        <taxon>Sordariomycetes</taxon>
        <taxon>Hypocreomycetidae</taxon>
        <taxon>Hypocreales</taxon>
        <taxon>Cordycipitaceae</taxon>
        <taxon>Zarea</taxon>
    </lineage>
</organism>